<dbReference type="Pfam" id="PF19038">
    <property type="entry name" value="Fuz_longin_3"/>
    <property type="match status" value="1"/>
</dbReference>
<accession>A0ABP0KA66</accession>
<feature type="domain" description="FUZ/MON1/HPS1 third Longin" evidence="1">
    <location>
        <begin position="296"/>
        <end position="383"/>
    </location>
</feature>
<protein>
    <recommendedName>
        <fullName evidence="1">FUZ/MON1/HPS1 third Longin domain-containing protein</fullName>
    </recommendedName>
</protein>
<name>A0ABP0KA66_9DINO</name>
<evidence type="ECO:0000259" key="1">
    <source>
        <dbReference type="Pfam" id="PF19038"/>
    </source>
</evidence>
<evidence type="ECO:0000313" key="3">
    <source>
        <dbReference type="Proteomes" id="UP001642464"/>
    </source>
</evidence>
<reference evidence="2 3" key="1">
    <citation type="submission" date="2024-02" db="EMBL/GenBank/DDBJ databases">
        <authorList>
            <person name="Chen Y."/>
            <person name="Shah S."/>
            <person name="Dougan E. K."/>
            <person name="Thang M."/>
            <person name="Chan C."/>
        </authorList>
    </citation>
    <scope>NUCLEOTIDE SEQUENCE [LARGE SCALE GENOMIC DNA]</scope>
</reference>
<organism evidence="2 3">
    <name type="scientific">Durusdinium trenchii</name>
    <dbReference type="NCBI Taxonomy" id="1381693"/>
    <lineage>
        <taxon>Eukaryota</taxon>
        <taxon>Sar</taxon>
        <taxon>Alveolata</taxon>
        <taxon>Dinophyceae</taxon>
        <taxon>Suessiales</taxon>
        <taxon>Symbiodiniaceae</taxon>
        <taxon>Durusdinium</taxon>
    </lineage>
</organism>
<dbReference type="Proteomes" id="UP001642464">
    <property type="component" value="Unassembled WGS sequence"/>
</dbReference>
<dbReference type="EMBL" id="CAXAMM010010341">
    <property type="protein sequence ID" value="CAK9023163.1"/>
    <property type="molecule type" value="Genomic_DNA"/>
</dbReference>
<feature type="non-terminal residue" evidence="2">
    <location>
        <position position="579"/>
    </location>
</feature>
<keyword evidence="3" id="KW-1185">Reference proteome</keyword>
<sequence>MLAGFTASMATFCDTIEGRKKAVGHNTFRASMTSGGRGNHGGATPANNVGAVADATQIVRIHGDATGRAEFCALQFLHEQFVFKPIGSLVFVLNAPCVDGHDMMARLLHELISCLSTLMGPPEKWKTLALDGVRDVIQQILGNELNSPQKLLGGMNLVPKSRFVVEGLDQVLGFLEQDSMTIGTALFIDDAVLHSRLQMAETKRIRSLLSYRPMRHHRIRVTPIFSQGQWKNLVLYRMRWHTLAHLIGVDHGLADALPAVYAFEKLLNARMWQMRVPLANDWVHIDDYCDLDTIAFAYHNFDEGMTLAPSLREDPNKSLHEQIFAWFIKRAQDQMQQHGLSSCHLVKGGYRLYAYEEDRHEMFVMCGSSVSATQLENEADRLVGVCLGPGRGDGTLATHRLALARGVGALRCSFAARLVQRLDLFLGFGSASHVGQNHLDGAAQLSKTEETGFVLKLAQPALVAGKRPALQECQDVAEEEPVPVEEKATVLVGAQHRVLLGEAGGGEEREPVPEKELGCDFEHLPADVEAHQPGGVHLRVAAHREPLVLHGGLEPRALLVQPRALVLQLAPVAPQHRLV</sequence>
<dbReference type="InterPro" id="IPR043970">
    <property type="entry name" value="FUZ/MON1/HPS1_longin_3"/>
</dbReference>
<proteinExistence type="predicted"/>
<evidence type="ECO:0000313" key="2">
    <source>
        <dbReference type="EMBL" id="CAK9023163.1"/>
    </source>
</evidence>
<gene>
    <name evidence="2" type="ORF">SCF082_LOCUS16099</name>
</gene>
<comment type="caution">
    <text evidence="2">The sequence shown here is derived from an EMBL/GenBank/DDBJ whole genome shotgun (WGS) entry which is preliminary data.</text>
</comment>